<dbReference type="EMBL" id="PVWQ01000003">
    <property type="protein sequence ID" value="RDW86553.1"/>
    <property type="molecule type" value="Genomic_DNA"/>
</dbReference>
<evidence type="ECO:0000313" key="3">
    <source>
        <dbReference type="EMBL" id="RDW86553.1"/>
    </source>
</evidence>
<dbReference type="AlphaFoldDB" id="A0A3D8SJS1"/>
<keyword evidence="2" id="KW-0812">Transmembrane</keyword>
<feature type="transmembrane region" description="Helical" evidence="2">
    <location>
        <begin position="6"/>
        <end position="28"/>
    </location>
</feature>
<name>A0A3D8SJS1_9EURO</name>
<keyword evidence="2" id="KW-0472">Membrane</keyword>
<keyword evidence="4" id="KW-1185">Reference proteome</keyword>
<evidence type="ECO:0000256" key="1">
    <source>
        <dbReference type="SAM" id="MobiDB-lite"/>
    </source>
</evidence>
<organism evidence="3 4">
    <name type="scientific">Aspergillus mulundensis</name>
    <dbReference type="NCBI Taxonomy" id="1810919"/>
    <lineage>
        <taxon>Eukaryota</taxon>
        <taxon>Fungi</taxon>
        <taxon>Dikarya</taxon>
        <taxon>Ascomycota</taxon>
        <taxon>Pezizomycotina</taxon>
        <taxon>Eurotiomycetes</taxon>
        <taxon>Eurotiomycetidae</taxon>
        <taxon>Eurotiales</taxon>
        <taxon>Aspergillaceae</taxon>
        <taxon>Aspergillus</taxon>
        <taxon>Aspergillus subgen. Nidulantes</taxon>
    </lineage>
</organism>
<keyword evidence="2" id="KW-1133">Transmembrane helix</keyword>
<dbReference type="InterPro" id="IPR021848">
    <property type="entry name" value="HODM_asu-like"/>
</dbReference>
<evidence type="ECO:0000313" key="4">
    <source>
        <dbReference type="Proteomes" id="UP000256690"/>
    </source>
</evidence>
<dbReference type="OrthoDB" id="5043642at2759"/>
<feature type="region of interest" description="Disordered" evidence="1">
    <location>
        <begin position="34"/>
        <end position="57"/>
    </location>
</feature>
<dbReference type="GeneID" id="38113565"/>
<evidence type="ECO:0000256" key="2">
    <source>
        <dbReference type="SAM" id="Phobius"/>
    </source>
</evidence>
<dbReference type="RefSeq" id="XP_026606077.1">
    <property type="nucleotide sequence ID" value="XM_026745211.1"/>
</dbReference>
<comment type="caution">
    <text evidence="3">The sequence shown here is derived from an EMBL/GenBank/DDBJ whole genome shotgun (WGS) entry which is preliminary data.</text>
</comment>
<dbReference type="STRING" id="1810919.A0A3D8SJS1"/>
<protein>
    <submittedName>
        <fullName evidence="3">Uncharacterized protein</fullName>
    </submittedName>
</protein>
<sequence>MPTLDTIIARTPLAIFLSVFICFFVIYIRSKPNTSRRHGVESPSPPPEKNTEQTPSGYPLLAPVPNFNWETTEPLVFRPFKPKFHLTMAITNLNLSDLIPMDKTYLSRLSLRKDLLAQHADVVRGVNIQAHNPAKNEEIREALCEWYEYAMGTYLPERYPSMFRIVSGDTEKRGTMLESLVTGLRVPIDPEELMHTVSTSSTDEVAQEKVKLLHLLDTLGTWIDEDFLILVPSPVSPTPDDPTPDPSTQYHLEAYTTYYPAGFDTRKKLGRTLQQIHVPLPRYKQKLSMSMDRFFERLEVGKAVMRVNWSIMPKGTGLFAAFGGLHDHSPDEAPREERIEPEGFDGEETFLRCERQTLHRLPKSKAVLFAFHTYTYPIRDIREEGLGEELATAIEGLEGGSVPEIYPYKNGPYWGTAVKAFLRS</sequence>
<proteinExistence type="predicted"/>
<gene>
    <name evidence="3" type="ORF">DSM5745_03195</name>
</gene>
<dbReference type="Pfam" id="PF11927">
    <property type="entry name" value="HODM_asu-like"/>
    <property type="match status" value="1"/>
</dbReference>
<accession>A0A3D8SJS1</accession>
<reference evidence="3 4" key="1">
    <citation type="journal article" date="2018" name="IMA Fungus">
        <title>IMA Genome-F 9: Draft genome sequence of Annulohypoxylon stygium, Aspergillus mulundensis, Berkeleyomyces basicola (syn. Thielaviopsis basicola), Ceratocystis smalleyi, two Cercospora beticola strains, Coleophoma cylindrospora, Fusarium fracticaudum, Phialophora cf. hyalina, and Morchella septimelata.</title>
        <authorList>
            <person name="Wingfield B.D."/>
            <person name="Bills G.F."/>
            <person name="Dong Y."/>
            <person name="Huang W."/>
            <person name="Nel W.J."/>
            <person name="Swalarsk-Parry B.S."/>
            <person name="Vaghefi N."/>
            <person name="Wilken P.M."/>
            <person name="An Z."/>
            <person name="de Beer Z.W."/>
            <person name="De Vos L."/>
            <person name="Chen L."/>
            <person name="Duong T.A."/>
            <person name="Gao Y."/>
            <person name="Hammerbacher A."/>
            <person name="Kikkert J.R."/>
            <person name="Li Y."/>
            <person name="Li H."/>
            <person name="Li K."/>
            <person name="Li Q."/>
            <person name="Liu X."/>
            <person name="Ma X."/>
            <person name="Naidoo K."/>
            <person name="Pethybridge S.J."/>
            <person name="Sun J."/>
            <person name="Steenkamp E.T."/>
            <person name="van der Nest M.A."/>
            <person name="van Wyk S."/>
            <person name="Wingfield M.J."/>
            <person name="Xiong C."/>
            <person name="Yue Q."/>
            <person name="Zhang X."/>
        </authorList>
    </citation>
    <scope>NUCLEOTIDE SEQUENCE [LARGE SCALE GENOMIC DNA]</scope>
    <source>
        <strain evidence="3 4">DSM 5745</strain>
    </source>
</reference>
<dbReference type="Proteomes" id="UP000256690">
    <property type="component" value="Unassembled WGS sequence"/>
</dbReference>